<evidence type="ECO:0000313" key="7">
    <source>
        <dbReference type="EMBL" id="KAK7686119.1"/>
    </source>
</evidence>
<evidence type="ECO:0000256" key="6">
    <source>
        <dbReference type="SAM" id="Coils"/>
    </source>
</evidence>
<comment type="caution">
    <text evidence="7">The sequence shown here is derived from an EMBL/GenBank/DDBJ whole genome shotgun (WGS) entry which is preliminary data.</text>
</comment>
<dbReference type="PANTHER" id="PTHR46481:SF10">
    <property type="entry name" value="ZINC FINGER BED DOMAIN-CONTAINING PROTEIN 39"/>
    <property type="match status" value="1"/>
</dbReference>
<evidence type="ECO:0000256" key="5">
    <source>
        <dbReference type="ARBA" id="ARBA00023242"/>
    </source>
</evidence>
<dbReference type="InterPro" id="IPR052035">
    <property type="entry name" value="ZnF_BED_domain_contain"/>
</dbReference>
<dbReference type="InterPro" id="IPR012337">
    <property type="entry name" value="RNaseH-like_sf"/>
</dbReference>
<accession>A0AAW0G454</accession>
<dbReference type="EMBL" id="JASBNA010000018">
    <property type="protein sequence ID" value="KAK7686119.1"/>
    <property type="molecule type" value="Genomic_DNA"/>
</dbReference>
<evidence type="ECO:0000313" key="8">
    <source>
        <dbReference type="Proteomes" id="UP001385951"/>
    </source>
</evidence>
<keyword evidence="6" id="KW-0175">Coiled coil</keyword>
<dbReference type="GO" id="GO:0008270">
    <property type="term" value="F:zinc ion binding"/>
    <property type="evidence" value="ECO:0007669"/>
    <property type="project" value="UniProtKB-KW"/>
</dbReference>
<comment type="subcellular location">
    <subcellularLocation>
        <location evidence="1">Nucleus</location>
    </subcellularLocation>
</comment>
<organism evidence="7 8">
    <name type="scientific">Cerrena zonata</name>
    <dbReference type="NCBI Taxonomy" id="2478898"/>
    <lineage>
        <taxon>Eukaryota</taxon>
        <taxon>Fungi</taxon>
        <taxon>Dikarya</taxon>
        <taxon>Basidiomycota</taxon>
        <taxon>Agaricomycotina</taxon>
        <taxon>Agaricomycetes</taxon>
        <taxon>Polyporales</taxon>
        <taxon>Cerrenaceae</taxon>
        <taxon>Cerrena</taxon>
    </lineage>
</organism>
<keyword evidence="2" id="KW-0479">Metal-binding</keyword>
<keyword evidence="4" id="KW-0862">Zinc</keyword>
<keyword evidence="3" id="KW-0863">Zinc-finger</keyword>
<sequence>MLMEHDGELNFATNCWTSPNHYAFCAFGVQFHHEGQHMRLLLDIVEVLMLHSGENLAKAFKVLLREFKIADKLLAIIADNATSNDAIINALKDSIVDFPGEDYQSILRPFDIDKKELEVTLDEAEKLLQELAEGLDVEDTVQEDSEVDTAENHDDNIEGWQDEAGRLSEKELCEAVYSVKMVLVKLRKLSFSIIYSTTHLLPAWEALLSELKLAIRHMPHDVKIWWNSTFTMLTFTLEYRTAIDWFTSDCSLRKYELDPYEWKIVEQLCEVLHIFYDATEFFSCNCASIVDVIPVMDDIDEFLTTAALNEGKYLDCIHAAIKLGKKTLNQYYSKTDCSKTYCIAIILHLSYKLKYFTKLKWEDEWIEDAEALL</sequence>
<keyword evidence="5" id="KW-0539">Nucleus</keyword>
<reference evidence="7 8" key="1">
    <citation type="submission" date="2022-09" db="EMBL/GenBank/DDBJ databases">
        <authorList>
            <person name="Palmer J.M."/>
        </authorList>
    </citation>
    <scope>NUCLEOTIDE SEQUENCE [LARGE SCALE GENOMIC DNA]</scope>
    <source>
        <strain evidence="7 8">DSM 7382</strain>
    </source>
</reference>
<gene>
    <name evidence="7" type="ORF">QCA50_010931</name>
</gene>
<dbReference type="PANTHER" id="PTHR46481">
    <property type="entry name" value="ZINC FINGER BED DOMAIN-CONTAINING PROTEIN 4"/>
    <property type="match status" value="1"/>
</dbReference>
<proteinExistence type="predicted"/>
<dbReference type="AlphaFoldDB" id="A0AAW0G454"/>
<evidence type="ECO:0000256" key="3">
    <source>
        <dbReference type="ARBA" id="ARBA00022771"/>
    </source>
</evidence>
<evidence type="ECO:0000256" key="4">
    <source>
        <dbReference type="ARBA" id="ARBA00022833"/>
    </source>
</evidence>
<evidence type="ECO:0000256" key="1">
    <source>
        <dbReference type="ARBA" id="ARBA00004123"/>
    </source>
</evidence>
<dbReference type="GO" id="GO:0005634">
    <property type="term" value="C:nucleus"/>
    <property type="evidence" value="ECO:0007669"/>
    <property type="project" value="UniProtKB-SubCell"/>
</dbReference>
<keyword evidence="8" id="KW-1185">Reference proteome</keyword>
<evidence type="ECO:0000256" key="2">
    <source>
        <dbReference type="ARBA" id="ARBA00022723"/>
    </source>
</evidence>
<protein>
    <submittedName>
        <fullName evidence="7">Uncharacterized protein</fullName>
    </submittedName>
</protein>
<dbReference type="SUPFAM" id="SSF53098">
    <property type="entry name" value="Ribonuclease H-like"/>
    <property type="match status" value="1"/>
</dbReference>
<feature type="coiled-coil region" evidence="6">
    <location>
        <begin position="114"/>
        <end position="170"/>
    </location>
</feature>
<dbReference type="Proteomes" id="UP001385951">
    <property type="component" value="Unassembled WGS sequence"/>
</dbReference>
<name>A0AAW0G454_9APHY</name>